<accession>A0ABT9F9T6</accession>
<evidence type="ECO:0000313" key="3">
    <source>
        <dbReference type="Proteomes" id="UP001177212"/>
    </source>
</evidence>
<dbReference type="Pfam" id="PF14316">
    <property type="entry name" value="DUF4381"/>
    <property type="match status" value="1"/>
</dbReference>
<feature type="transmembrane region" description="Helical" evidence="1">
    <location>
        <begin position="26"/>
        <end position="46"/>
    </location>
</feature>
<gene>
    <name evidence="2" type="ORF">Q8W34_02420</name>
</gene>
<keyword evidence="1" id="KW-0812">Transmembrane</keyword>
<organism evidence="2 3">
    <name type="scientific">Pseudoalteromonas marina</name>
    <dbReference type="NCBI Taxonomy" id="267375"/>
    <lineage>
        <taxon>Bacteria</taxon>
        <taxon>Pseudomonadati</taxon>
        <taxon>Pseudomonadota</taxon>
        <taxon>Gammaproteobacteria</taxon>
        <taxon>Alteromonadales</taxon>
        <taxon>Pseudoalteromonadaceae</taxon>
        <taxon>Pseudoalteromonas</taxon>
    </lineage>
</organism>
<evidence type="ECO:0000313" key="2">
    <source>
        <dbReference type="EMBL" id="MDP2563474.1"/>
    </source>
</evidence>
<dbReference type="InterPro" id="IPR025489">
    <property type="entry name" value="DUF4381"/>
</dbReference>
<keyword evidence="1" id="KW-1133">Transmembrane helix</keyword>
<keyword evidence="3" id="KW-1185">Reference proteome</keyword>
<protein>
    <submittedName>
        <fullName evidence="2">DUF4381 domain-containing protein</fullName>
    </submittedName>
</protein>
<name>A0ABT9F9T6_9GAMM</name>
<proteinExistence type="predicted"/>
<keyword evidence="1" id="KW-0472">Membrane</keyword>
<evidence type="ECO:0000256" key="1">
    <source>
        <dbReference type="SAM" id="Phobius"/>
    </source>
</evidence>
<sequence>MQTNPLDGLHDVIAPNQVDWWPLAPAWWVIIALLCIALLTGVYAIYKAYQFKKAKRYAVSLSQQEQYPQHLHIILKRLVVEYYGKHLATQPTKQWCETLNTLSGLTFTEQEILSLYSSENNNVDLSEKFRQAIKNFKVKEPLYV</sequence>
<dbReference type="Proteomes" id="UP001177212">
    <property type="component" value="Unassembled WGS sequence"/>
</dbReference>
<dbReference type="EMBL" id="JAUYVT010000001">
    <property type="protein sequence ID" value="MDP2563474.1"/>
    <property type="molecule type" value="Genomic_DNA"/>
</dbReference>
<comment type="caution">
    <text evidence="2">The sequence shown here is derived from an EMBL/GenBank/DDBJ whole genome shotgun (WGS) entry which is preliminary data.</text>
</comment>
<dbReference type="RefSeq" id="WP_276756457.1">
    <property type="nucleotide sequence ID" value="NZ_JAHDFL010000098.1"/>
</dbReference>
<reference evidence="2" key="1">
    <citation type="submission" date="2023-07" db="EMBL/GenBank/DDBJ databases">
        <title>Genome content predicts the carbon catabolic preferences of heterotrophic bacteria.</title>
        <authorList>
            <person name="Gralka M."/>
        </authorList>
    </citation>
    <scope>NUCLEOTIDE SEQUENCE</scope>
    <source>
        <strain evidence="2">4G09</strain>
    </source>
</reference>